<reference evidence="1 2" key="1">
    <citation type="submission" date="2024-04" db="EMBL/GenBank/DDBJ databases">
        <title>The reference genome of an endangered Asteraceae, Deinandra increscens subsp. villosa, native to the Central Coast of California.</title>
        <authorList>
            <person name="Guilliams M."/>
            <person name="Hasenstab-Lehman K."/>
            <person name="Meyer R."/>
            <person name="Mcevoy S."/>
        </authorList>
    </citation>
    <scope>NUCLEOTIDE SEQUENCE [LARGE SCALE GENOMIC DNA]</scope>
    <source>
        <tissue evidence="1">Leaf</tissue>
    </source>
</reference>
<accession>A0AAP0C5J7</accession>
<name>A0AAP0C5J7_9ASTR</name>
<dbReference type="PANTHER" id="PTHR31704">
    <property type="entry name" value="MYB/SANT-LIKE DNA-BINDING DOMAIN PROTEIN-RELATED"/>
    <property type="match status" value="1"/>
</dbReference>
<dbReference type="PANTHER" id="PTHR31704:SF37">
    <property type="entry name" value="HEAT SHOCK PROTEIN"/>
    <property type="match status" value="1"/>
</dbReference>
<dbReference type="EMBL" id="JBCNJP010020597">
    <property type="protein sequence ID" value="KAK9047900.1"/>
    <property type="molecule type" value="Genomic_DNA"/>
</dbReference>
<dbReference type="Proteomes" id="UP001408789">
    <property type="component" value="Unassembled WGS sequence"/>
</dbReference>
<comment type="caution">
    <text evidence="1">The sequence shown here is derived from an EMBL/GenBank/DDBJ whole genome shotgun (WGS) entry which is preliminary data.</text>
</comment>
<evidence type="ECO:0000313" key="2">
    <source>
        <dbReference type="Proteomes" id="UP001408789"/>
    </source>
</evidence>
<evidence type="ECO:0000313" key="1">
    <source>
        <dbReference type="EMBL" id="KAK9047900.1"/>
    </source>
</evidence>
<organism evidence="1 2">
    <name type="scientific">Deinandra increscens subsp. villosa</name>
    <dbReference type="NCBI Taxonomy" id="3103831"/>
    <lineage>
        <taxon>Eukaryota</taxon>
        <taxon>Viridiplantae</taxon>
        <taxon>Streptophyta</taxon>
        <taxon>Embryophyta</taxon>
        <taxon>Tracheophyta</taxon>
        <taxon>Spermatophyta</taxon>
        <taxon>Magnoliopsida</taxon>
        <taxon>eudicotyledons</taxon>
        <taxon>Gunneridae</taxon>
        <taxon>Pentapetalae</taxon>
        <taxon>asterids</taxon>
        <taxon>campanulids</taxon>
        <taxon>Asterales</taxon>
        <taxon>Asteraceae</taxon>
        <taxon>Asteroideae</taxon>
        <taxon>Heliantheae alliance</taxon>
        <taxon>Madieae</taxon>
        <taxon>Madiinae</taxon>
        <taxon>Deinandra</taxon>
    </lineage>
</organism>
<dbReference type="AlphaFoldDB" id="A0AAP0C5J7"/>
<proteinExistence type="predicted"/>
<gene>
    <name evidence="1" type="ORF">SSX86_033138</name>
</gene>
<evidence type="ECO:0008006" key="3">
    <source>
        <dbReference type="Google" id="ProtNLM"/>
    </source>
</evidence>
<keyword evidence="2" id="KW-1185">Reference proteome</keyword>
<protein>
    <recommendedName>
        <fullName evidence="3">Myb/SANT-like domain-containing protein</fullName>
    </recommendedName>
</protein>
<sequence length="221" mass="25430">MKKDWKIYDRLMRLETGIGGTRSLIDASSEWWEEKIKVDIEFAKFRNTNLDIYETHYAPLFRDCIAVGDHAMTPIQFQNNSNLNDLEENIEAKGDSNEINLDDDEPLFTSFVQGSSSKRKKSKDFANKHSTKSKTSSFEEKLDVVLDALSSKSTPTFPPTNLSPTISDCMSIVITFPSFEEGSRKYSQPLRVFLKKQHREAFMFPTSNEAKMEFLKLIMEE</sequence>